<gene>
    <name evidence="2" type="ORF">GNE12_05560</name>
</gene>
<feature type="transmembrane region" description="Helical" evidence="1">
    <location>
        <begin position="35"/>
        <end position="53"/>
    </location>
</feature>
<accession>A0ABR6S4Q7</accession>
<feature type="transmembrane region" description="Helical" evidence="1">
    <location>
        <begin position="65"/>
        <end position="88"/>
    </location>
</feature>
<dbReference type="RefSeq" id="WP_011320694.1">
    <property type="nucleotide sequence ID" value="NZ_JACKZP010000013.1"/>
</dbReference>
<proteinExistence type="predicted"/>
<evidence type="ECO:0000313" key="2">
    <source>
        <dbReference type="EMBL" id="MBC1301381.1"/>
    </source>
</evidence>
<organism evidence="2 3">
    <name type="scientific">Trichormus variabilis N2B</name>
    <dbReference type="NCBI Taxonomy" id="2681315"/>
    <lineage>
        <taxon>Bacteria</taxon>
        <taxon>Bacillati</taxon>
        <taxon>Cyanobacteriota</taxon>
        <taxon>Cyanophyceae</taxon>
        <taxon>Nostocales</taxon>
        <taxon>Nostocaceae</taxon>
        <taxon>Trichormus</taxon>
    </lineage>
</organism>
<keyword evidence="1" id="KW-0472">Membrane</keyword>
<keyword evidence="1" id="KW-1133">Transmembrane helix</keyword>
<evidence type="ECO:0000256" key="1">
    <source>
        <dbReference type="SAM" id="Phobius"/>
    </source>
</evidence>
<sequence>MTQLLALLISWGIEIPVVLITLANTQQFFSRGDIYNTSIIAFAATLFTHPLAWESNQILIPYMDFPLRIALIESCAAIAEGILYAIILKLGWQNGLFLSIIANGASFLGGLLIDESLRS</sequence>
<dbReference type="EMBL" id="JACKZP010000013">
    <property type="protein sequence ID" value="MBC1301381.1"/>
    <property type="molecule type" value="Genomic_DNA"/>
</dbReference>
<dbReference type="GeneID" id="58726813"/>
<name>A0ABR6S4Q7_ANAVA</name>
<dbReference type="Proteomes" id="UP000570851">
    <property type="component" value="Unassembled WGS sequence"/>
</dbReference>
<keyword evidence="1" id="KW-0812">Transmembrane</keyword>
<feature type="transmembrane region" description="Helical" evidence="1">
    <location>
        <begin position="94"/>
        <end position="113"/>
    </location>
</feature>
<evidence type="ECO:0000313" key="3">
    <source>
        <dbReference type="Proteomes" id="UP000570851"/>
    </source>
</evidence>
<comment type="caution">
    <text evidence="2">The sequence shown here is derived from an EMBL/GenBank/DDBJ whole genome shotgun (WGS) entry which is preliminary data.</text>
</comment>
<evidence type="ECO:0008006" key="4">
    <source>
        <dbReference type="Google" id="ProtNLM"/>
    </source>
</evidence>
<reference evidence="2 3" key="1">
    <citation type="submission" date="2019-11" db="EMBL/GenBank/DDBJ databases">
        <title>Comparison of genomes from free-living endosymbiotic cyanobacteria isolated from Azolla.</title>
        <authorList>
            <person name="Thiel T."/>
            <person name="Pratte B."/>
        </authorList>
    </citation>
    <scope>NUCLEOTIDE SEQUENCE [LARGE SCALE GENOMIC DNA]</scope>
    <source>
        <strain evidence="2 3">N2B</strain>
    </source>
</reference>
<keyword evidence="3" id="KW-1185">Reference proteome</keyword>
<protein>
    <recommendedName>
        <fullName evidence="4">Abortive infection protein</fullName>
    </recommendedName>
</protein>